<dbReference type="Gene3D" id="1.10.490.10">
    <property type="entry name" value="Globins"/>
    <property type="match status" value="1"/>
</dbReference>
<evidence type="ECO:0000256" key="7">
    <source>
        <dbReference type="SAM" id="MobiDB-lite"/>
    </source>
</evidence>
<dbReference type="SUPFAM" id="SSF46458">
    <property type="entry name" value="Globin-like"/>
    <property type="match status" value="1"/>
</dbReference>
<dbReference type="PANTHER" id="PTHR46458">
    <property type="entry name" value="BLR2807 PROTEIN"/>
    <property type="match status" value="1"/>
</dbReference>
<proteinExistence type="inferred from homology"/>
<evidence type="ECO:0000256" key="5">
    <source>
        <dbReference type="ARBA" id="ARBA00023004"/>
    </source>
</evidence>
<protein>
    <submittedName>
        <fullName evidence="10">Globin family profile domain-containing protein</fullName>
    </submittedName>
</protein>
<feature type="region of interest" description="Disordered" evidence="7">
    <location>
        <begin position="1"/>
        <end position="82"/>
    </location>
</feature>
<evidence type="ECO:0000259" key="8">
    <source>
        <dbReference type="PROSITE" id="PS01033"/>
    </source>
</evidence>
<dbReference type="GO" id="GO:0020037">
    <property type="term" value="F:heme binding"/>
    <property type="evidence" value="ECO:0007669"/>
    <property type="project" value="InterPro"/>
</dbReference>
<sequence length="291" mass="33376">MGNSGSSTPNFIKREESFGSKSPKSKRHGTEIMRSETLFGSTERIPFDTSRYTSSFRKPNRSHSLEQSGNHSPSSSQSSSNNSFINAISERDCLRQSTRPKFQISGDLNPHQVNIVKRTWKQVMKSINEDEMEIAVRLLLRIFQIDPRMKIHFSLSNIPDSDLRHNVIFVRHVKAFEPTLIHVMSHPGHVMSVSKYLQQLGGRHVTYSGVTYRSAYWKIFIQALMDVLGVDQASGDIYDAFMVLGNFCVEQMRIGYKIEYKLQREAERIAIMQHKKREASQENGKFLSVNK</sequence>
<feature type="domain" description="Globin" evidence="8">
    <location>
        <begin position="107"/>
        <end position="257"/>
    </location>
</feature>
<accession>A0A914BVQ6</accession>
<keyword evidence="4" id="KW-0479">Metal-binding</keyword>
<dbReference type="CDD" id="cd01040">
    <property type="entry name" value="Mb-like"/>
    <property type="match status" value="1"/>
</dbReference>
<dbReference type="GO" id="GO:0005344">
    <property type="term" value="F:oxygen carrier activity"/>
    <property type="evidence" value="ECO:0007669"/>
    <property type="project" value="UniProtKB-KW"/>
</dbReference>
<reference evidence="10" key="1">
    <citation type="submission" date="2022-11" db="UniProtKB">
        <authorList>
            <consortium name="WormBaseParasite"/>
        </authorList>
    </citation>
    <scope>IDENTIFICATION</scope>
</reference>
<keyword evidence="5" id="KW-0408">Iron</keyword>
<dbReference type="InterPro" id="IPR044399">
    <property type="entry name" value="Mb-like_M"/>
</dbReference>
<feature type="compositionally biased region" description="Polar residues" evidence="7">
    <location>
        <begin position="1"/>
        <end position="10"/>
    </location>
</feature>
<keyword evidence="1 6" id="KW-0813">Transport</keyword>
<evidence type="ECO:0000313" key="9">
    <source>
        <dbReference type="Proteomes" id="UP000887540"/>
    </source>
</evidence>
<name>A0A914BVQ6_9BILA</name>
<dbReference type="GO" id="GO:0019825">
    <property type="term" value="F:oxygen binding"/>
    <property type="evidence" value="ECO:0007669"/>
    <property type="project" value="InterPro"/>
</dbReference>
<feature type="compositionally biased region" description="Low complexity" evidence="7">
    <location>
        <begin position="68"/>
        <end position="82"/>
    </location>
</feature>
<evidence type="ECO:0000256" key="1">
    <source>
        <dbReference type="ARBA" id="ARBA00022448"/>
    </source>
</evidence>
<dbReference type="AlphaFoldDB" id="A0A914BVQ6"/>
<dbReference type="PROSITE" id="PS01033">
    <property type="entry name" value="GLOBIN"/>
    <property type="match status" value="1"/>
</dbReference>
<dbReference type="WBParaSite" id="ACRNAN_Path_1111.g4285.t1">
    <property type="protein sequence ID" value="ACRNAN_Path_1111.g4285.t1"/>
    <property type="gene ID" value="ACRNAN_Path_1111.g4285"/>
</dbReference>
<keyword evidence="3 6" id="KW-0561">Oxygen transport</keyword>
<dbReference type="InterPro" id="IPR012292">
    <property type="entry name" value="Globin/Proto"/>
</dbReference>
<evidence type="ECO:0000313" key="10">
    <source>
        <dbReference type="WBParaSite" id="ACRNAN_Path_1111.g4285.t1"/>
    </source>
</evidence>
<dbReference type="Proteomes" id="UP000887540">
    <property type="component" value="Unplaced"/>
</dbReference>
<organism evidence="9 10">
    <name type="scientific">Acrobeloides nanus</name>
    <dbReference type="NCBI Taxonomy" id="290746"/>
    <lineage>
        <taxon>Eukaryota</taxon>
        <taxon>Metazoa</taxon>
        <taxon>Ecdysozoa</taxon>
        <taxon>Nematoda</taxon>
        <taxon>Chromadorea</taxon>
        <taxon>Rhabditida</taxon>
        <taxon>Tylenchina</taxon>
        <taxon>Cephalobomorpha</taxon>
        <taxon>Cephaloboidea</taxon>
        <taxon>Cephalobidae</taxon>
        <taxon>Acrobeloides</taxon>
    </lineage>
</organism>
<dbReference type="InterPro" id="IPR000971">
    <property type="entry name" value="Globin"/>
</dbReference>
<evidence type="ECO:0000256" key="4">
    <source>
        <dbReference type="ARBA" id="ARBA00022723"/>
    </source>
</evidence>
<dbReference type="InterPro" id="IPR009050">
    <property type="entry name" value="Globin-like_sf"/>
</dbReference>
<evidence type="ECO:0000256" key="3">
    <source>
        <dbReference type="ARBA" id="ARBA00022621"/>
    </source>
</evidence>
<comment type="similarity">
    <text evidence="6">Belongs to the globin family.</text>
</comment>
<dbReference type="PANTHER" id="PTHR46458:SF1">
    <property type="entry name" value="GEO09476P1"/>
    <property type="match status" value="1"/>
</dbReference>
<evidence type="ECO:0000256" key="2">
    <source>
        <dbReference type="ARBA" id="ARBA00022617"/>
    </source>
</evidence>
<dbReference type="Pfam" id="PF00042">
    <property type="entry name" value="Globin"/>
    <property type="match status" value="1"/>
</dbReference>
<evidence type="ECO:0000256" key="6">
    <source>
        <dbReference type="RuleBase" id="RU000356"/>
    </source>
</evidence>
<keyword evidence="9" id="KW-1185">Reference proteome</keyword>
<dbReference type="GO" id="GO:0046872">
    <property type="term" value="F:metal ion binding"/>
    <property type="evidence" value="ECO:0007669"/>
    <property type="project" value="UniProtKB-KW"/>
</dbReference>
<dbReference type="InterPro" id="IPR050532">
    <property type="entry name" value="Globin-like_OT"/>
</dbReference>
<keyword evidence="2 6" id="KW-0349">Heme</keyword>